<keyword evidence="5" id="KW-0560">Oxidoreductase</keyword>
<evidence type="ECO:0000256" key="5">
    <source>
        <dbReference type="RuleBase" id="RU000461"/>
    </source>
</evidence>
<keyword evidence="5" id="KW-0503">Monooxygenase</keyword>
<reference evidence="6" key="1">
    <citation type="journal article" date="2020" name="Stud. Mycol.">
        <title>101 Dothideomycetes genomes: a test case for predicting lifestyles and emergence of pathogens.</title>
        <authorList>
            <person name="Haridas S."/>
            <person name="Albert R."/>
            <person name="Binder M."/>
            <person name="Bloem J."/>
            <person name="Labutti K."/>
            <person name="Salamov A."/>
            <person name="Andreopoulos B."/>
            <person name="Baker S."/>
            <person name="Barry K."/>
            <person name="Bills G."/>
            <person name="Bluhm B."/>
            <person name="Cannon C."/>
            <person name="Castanera R."/>
            <person name="Culley D."/>
            <person name="Daum C."/>
            <person name="Ezra D."/>
            <person name="Gonzalez J."/>
            <person name="Henrissat B."/>
            <person name="Kuo A."/>
            <person name="Liang C."/>
            <person name="Lipzen A."/>
            <person name="Lutzoni F."/>
            <person name="Magnuson J."/>
            <person name="Mondo S."/>
            <person name="Nolan M."/>
            <person name="Ohm R."/>
            <person name="Pangilinan J."/>
            <person name="Park H.-J."/>
            <person name="Ramirez L."/>
            <person name="Alfaro M."/>
            <person name="Sun H."/>
            <person name="Tritt A."/>
            <person name="Yoshinaga Y."/>
            <person name="Zwiers L.-H."/>
            <person name="Turgeon B."/>
            <person name="Goodwin S."/>
            <person name="Spatafora J."/>
            <person name="Crous P."/>
            <person name="Grigoriev I."/>
        </authorList>
    </citation>
    <scope>NUCLEOTIDE SEQUENCE</scope>
    <source>
        <strain evidence="6">CBS 122681</strain>
    </source>
</reference>
<dbReference type="CDD" id="cd11062">
    <property type="entry name" value="CYP58-like"/>
    <property type="match status" value="1"/>
</dbReference>
<dbReference type="GO" id="GO:0004497">
    <property type="term" value="F:monooxygenase activity"/>
    <property type="evidence" value="ECO:0007669"/>
    <property type="project" value="UniProtKB-KW"/>
</dbReference>
<accession>A0A6A6STQ8</accession>
<evidence type="ECO:0000256" key="2">
    <source>
        <dbReference type="ARBA" id="ARBA00022723"/>
    </source>
</evidence>
<dbReference type="GO" id="GO:0020037">
    <property type="term" value="F:heme binding"/>
    <property type="evidence" value="ECO:0007669"/>
    <property type="project" value="InterPro"/>
</dbReference>
<dbReference type="Gene3D" id="1.10.630.10">
    <property type="entry name" value="Cytochrome P450"/>
    <property type="match status" value="1"/>
</dbReference>
<keyword evidence="2 4" id="KW-0479">Metal-binding</keyword>
<evidence type="ECO:0000256" key="3">
    <source>
        <dbReference type="ARBA" id="ARBA00023004"/>
    </source>
</evidence>
<dbReference type="GO" id="GO:0005506">
    <property type="term" value="F:iron ion binding"/>
    <property type="evidence" value="ECO:0007669"/>
    <property type="project" value="InterPro"/>
</dbReference>
<dbReference type="Pfam" id="PF00067">
    <property type="entry name" value="p450"/>
    <property type="match status" value="1"/>
</dbReference>
<keyword evidence="3 4" id="KW-0408">Iron</keyword>
<dbReference type="AlphaFoldDB" id="A0A6A6STQ8"/>
<dbReference type="InterPro" id="IPR001128">
    <property type="entry name" value="Cyt_P450"/>
</dbReference>
<sequence length="488" mass="53826">MALLDLPASRPILSTFALLVVWILTCSAYRIWFHPLSHIPGPFVASLTSLWLYYHSYIGDEASIIDSLHHTHGSLVRVSPGEIDISDPDAVEPIYVKKGGFRKAECYANFDIDAHKTIFSIEDLDARAKRAKAVVPLFSTKMLRESEGIVRTCVGRLVGRLELEKDGSKGGAGRRGNVNLLDATRRLAIDVVSSHLFSRNYDSMSEEGELSVSAFVDTFVAVGRFFYLPGWVFQLVEMGLEKCFPDQKVETSMKQVDAFVDNLVRGTKRGSGSYAARLLDAGITPSEVKAQCKDLVFAGTDSTGMNVACLMRYLILHPEKHERLRQEVAVNAALGSEAKDFAALPYLAAVVKESLRLSMANPTRLPRLVPAAGWQFKGAYFPHNTIVGCAGYSLHFNPSVFPSPREFKPERWLDGAATDEMSKSWFAFGAGSRACIARNLAMVELHTAAAKVVESGVLEGARVVADGEIPIYEWFNSRVKGERIDVVW</sequence>
<protein>
    <submittedName>
        <fullName evidence="6">Cytochrome P450</fullName>
    </submittedName>
</protein>
<dbReference type="PRINTS" id="PR00385">
    <property type="entry name" value="P450"/>
</dbReference>
<dbReference type="InterPro" id="IPR036396">
    <property type="entry name" value="Cyt_P450_sf"/>
</dbReference>
<evidence type="ECO:0000256" key="4">
    <source>
        <dbReference type="PIRSR" id="PIRSR602401-1"/>
    </source>
</evidence>
<dbReference type="PANTHER" id="PTHR24305">
    <property type="entry name" value="CYTOCHROME P450"/>
    <property type="match status" value="1"/>
</dbReference>
<dbReference type="EMBL" id="MU004486">
    <property type="protein sequence ID" value="KAF2649574.1"/>
    <property type="molecule type" value="Genomic_DNA"/>
</dbReference>
<dbReference type="Proteomes" id="UP000799324">
    <property type="component" value="Unassembled WGS sequence"/>
</dbReference>
<dbReference type="InterPro" id="IPR050121">
    <property type="entry name" value="Cytochrome_P450_monoxygenase"/>
</dbReference>
<dbReference type="OrthoDB" id="1470350at2759"/>
<gene>
    <name evidence="6" type="ORF">K491DRAFT_640540</name>
</gene>
<evidence type="ECO:0000313" key="7">
    <source>
        <dbReference type="Proteomes" id="UP000799324"/>
    </source>
</evidence>
<dbReference type="PROSITE" id="PS00086">
    <property type="entry name" value="CYTOCHROME_P450"/>
    <property type="match status" value="1"/>
</dbReference>
<comment type="similarity">
    <text evidence="5">Belongs to the cytochrome P450 family.</text>
</comment>
<organism evidence="6 7">
    <name type="scientific">Lophiostoma macrostomum CBS 122681</name>
    <dbReference type="NCBI Taxonomy" id="1314788"/>
    <lineage>
        <taxon>Eukaryota</taxon>
        <taxon>Fungi</taxon>
        <taxon>Dikarya</taxon>
        <taxon>Ascomycota</taxon>
        <taxon>Pezizomycotina</taxon>
        <taxon>Dothideomycetes</taxon>
        <taxon>Pleosporomycetidae</taxon>
        <taxon>Pleosporales</taxon>
        <taxon>Lophiostomataceae</taxon>
        <taxon>Lophiostoma</taxon>
    </lineage>
</organism>
<dbReference type="InterPro" id="IPR017972">
    <property type="entry name" value="Cyt_P450_CS"/>
</dbReference>
<feature type="binding site" description="axial binding residue" evidence="4">
    <location>
        <position position="435"/>
    </location>
    <ligand>
        <name>heme</name>
        <dbReference type="ChEBI" id="CHEBI:30413"/>
    </ligand>
    <ligandPart>
        <name>Fe</name>
        <dbReference type="ChEBI" id="CHEBI:18248"/>
    </ligandPart>
</feature>
<evidence type="ECO:0000313" key="6">
    <source>
        <dbReference type="EMBL" id="KAF2649574.1"/>
    </source>
</evidence>
<evidence type="ECO:0000256" key="1">
    <source>
        <dbReference type="ARBA" id="ARBA00001971"/>
    </source>
</evidence>
<dbReference type="InterPro" id="IPR002401">
    <property type="entry name" value="Cyt_P450_E_grp-I"/>
</dbReference>
<comment type="cofactor">
    <cofactor evidence="1 4">
        <name>heme</name>
        <dbReference type="ChEBI" id="CHEBI:30413"/>
    </cofactor>
</comment>
<name>A0A6A6STQ8_9PLEO</name>
<dbReference type="PRINTS" id="PR00463">
    <property type="entry name" value="EP450I"/>
</dbReference>
<dbReference type="SUPFAM" id="SSF48264">
    <property type="entry name" value="Cytochrome P450"/>
    <property type="match status" value="1"/>
</dbReference>
<keyword evidence="4 5" id="KW-0349">Heme</keyword>
<proteinExistence type="inferred from homology"/>
<feature type="non-terminal residue" evidence="6">
    <location>
        <position position="488"/>
    </location>
</feature>
<dbReference type="PANTHER" id="PTHR24305:SF156">
    <property type="entry name" value="P450, PUTATIVE (EUROFUNG)-RELATED"/>
    <property type="match status" value="1"/>
</dbReference>
<dbReference type="GO" id="GO:0016705">
    <property type="term" value="F:oxidoreductase activity, acting on paired donors, with incorporation or reduction of molecular oxygen"/>
    <property type="evidence" value="ECO:0007669"/>
    <property type="project" value="InterPro"/>
</dbReference>
<keyword evidence="7" id="KW-1185">Reference proteome</keyword>